<dbReference type="EMBL" id="MCFF01000038">
    <property type="protein sequence ID" value="ORZ08278.1"/>
    <property type="molecule type" value="Genomic_DNA"/>
</dbReference>
<sequence length="266" mass="29731">MFPSHFQFINSRALRLKLSFSFLLVRFTLSDSLASFLRFSLLPVSVRNLPHPYRSSAPIRTIRHSNHSALEPLDTRAIRHSNHSNYSTIRVIRIDPFETNRSTAANLSQAVVQLPPSLSIASIGPIQTAHGALEEAIAFPVTVMRIVGLLSGRRCILDGLRMFIMGSSSHIRIFSQGDRNERNERLFVRDKNLDDEEVRFRKQLRLWTTKADMAFQNRPSNAVPMTESPVASQVLRMNSSGNKMTPSFSGSGITSLVCGVGSETGY</sequence>
<name>A0A1Y2GGC4_9FUNG</name>
<protein>
    <submittedName>
        <fullName evidence="2">Uncharacterized protein</fullName>
    </submittedName>
</protein>
<evidence type="ECO:0000256" key="1">
    <source>
        <dbReference type="SAM" id="SignalP"/>
    </source>
</evidence>
<evidence type="ECO:0000313" key="3">
    <source>
        <dbReference type="Proteomes" id="UP000193648"/>
    </source>
</evidence>
<feature type="chain" id="PRO_5012056348" evidence="1">
    <location>
        <begin position="31"/>
        <end position="266"/>
    </location>
</feature>
<comment type="caution">
    <text evidence="2">The sequence shown here is derived from an EMBL/GenBank/DDBJ whole genome shotgun (WGS) entry which is preliminary data.</text>
</comment>
<proteinExistence type="predicted"/>
<organism evidence="2 3">
    <name type="scientific">Lobosporangium transversale</name>
    <dbReference type="NCBI Taxonomy" id="64571"/>
    <lineage>
        <taxon>Eukaryota</taxon>
        <taxon>Fungi</taxon>
        <taxon>Fungi incertae sedis</taxon>
        <taxon>Mucoromycota</taxon>
        <taxon>Mortierellomycotina</taxon>
        <taxon>Mortierellomycetes</taxon>
        <taxon>Mortierellales</taxon>
        <taxon>Mortierellaceae</taxon>
        <taxon>Lobosporangium</taxon>
    </lineage>
</organism>
<gene>
    <name evidence="2" type="ORF">BCR41DRAFT_411395</name>
</gene>
<reference evidence="2 3" key="1">
    <citation type="submission" date="2016-07" db="EMBL/GenBank/DDBJ databases">
        <title>Pervasive Adenine N6-methylation of Active Genes in Fungi.</title>
        <authorList>
            <consortium name="DOE Joint Genome Institute"/>
            <person name="Mondo S.J."/>
            <person name="Dannebaum R.O."/>
            <person name="Kuo R.C."/>
            <person name="Labutti K."/>
            <person name="Haridas S."/>
            <person name="Kuo A."/>
            <person name="Salamov A."/>
            <person name="Ahrendt S.R."/>
            <person name="Lipzen A."/>
            <person name="Sullivan W."/>
            <person name="Andreopoulos W.B."/>
            <person name="Clum A."/>
            <person name="Lindquist E."/>
            <person name="Daum C."/>
            <person name="Ramamoorthy G.K."/>
            <person name="Gryganskyi A."/>
            <person name="Culley D."/>
            <person name="Magnuson J.K."/>
            <person name="James T.Y."/>
            <person name="O'Malley M.A."/>
            <person name="Stajich J.E."/>
            <person name="Spatafora J.W."/>
            <person name="Visel A."/>
            <person name="Grigoriev I.V."/>
        </authorList>
    </citation>
    <scope>NUCLEOTIDE SEQUENCE [LARGE SCALE GENOMIC DNA]</scope>
    <source>
        <strain evidence="2 3">NRRL 3116</strain>
    </source>
</reference>
<keyword evidence="1" id="KW-0732">Signal</keyword>
<dbReference type="GeneID" id="33571290"/>
<dbReference type="AlphaFoldDB" id="A0A1Y2GGC4"/>
<keyword evidence="3" id="KW-1185">Reference proteome</keyword>
<accession>A0A1Y2GGC4</accession>
<feature type="signal peptide" evidence="1">
    <location>
        <begin position="1"/>
        <end position="30"/>
    </location>
</feature>
<dbReference type="InParanoid" id="A0A1Y2GGC4"/>
<evidence type="ECO:0000313" key="2">
    <source>
        <dbReference type="EMBL" id="ORZ08278.1"/>
    </source>
</evidence>
<dbReference type="RefSeq" id="XP_021878361.1">
    <property type="nucleotide sequence ID" value="XM_022029447.1"/>
</dbReference>
<dbReference type="Proteomes" id="UP000193648">
    <property type="component" value="Unassembled WGS sequence"/>
</dbReference>